<gene>
    <name evidence="2" type="ORF">LSAT_V11C500241860</name>
</gene>
<evidence type="ECO:0000259" key="1">
    <source>
        <dbReference type="Pfam" id="PF00078"/>
    </source>
</evidence>
<protein>
    <recommendedName>
        <fullName evidence="1">Reverse transcriptase domain-containing protein</fullName>
    </recommendedName>
</protein>
<organism evidence="2 3">
    <name type="scientific">Lactuca sativa</name>
    <name type="common">Garden lettuce</name>
    <dbReference type="NCBI Taxonomy" id="4236"/>
    <lineage>
        <taxon>Eukaryota</taxon>
        <taxon>Viridiplantae</taxon>
        <taxon>Streptophyta</taxon>
        <taxon>Embryophyta</taxon>
        <taxon>Tracheophyta</taxon>
        <taxon>Spermatophyta</taxon>
        <taxon>Magnoliopsida</taxon>
        <taxon>eudicotyledons</taxon>
        <taxon>Gunneridae</taxon>
        <taxon>Pentapetalae</taxon>
        <taxon>asterids</taxon>
        <taxon>campanulids</taxon>
        <taxon>Asterales</taxon>
        <taxon>Asteraceae</taxon>
        <taxon>Cichorioideae</taxon>
        <taxon>Cichorieae</taxon>
        <taxon>Lactucinae</taxon>
        <taxon>Lactuca</taxon>
    </lineage>
</organism>
<dbReference type="InterPro" id="IPR052343">
    <property type="entry name" value="Retrotransposon-Effector_Assoc"/>
</dbReference>
<dbReference type="AlphaFoldDB" id="A0A9R1VI00"/>
<accession>A0A9R1VI00</accession>
<keyword evidence="3" id="KW-1185">Reference proteome</keyword>
<dbReference type="Proteomes" id="UP000235145">
    <property type="component" value="Unassembled WGS sequence"/>
</dbReference>
<reference evidence="2 3" key="1">
    <citation type="journal article" date="2017" name="Nat. Commun.">
        <title>Genome assembly with in vitro proximity ligation data and whole-genome triplication in lettuce.</title>
        <authorList>
            <person name="Reyes-Chin-Wo S."/>
            <person name="Wang Z."/>
            <person name="Yang X."/>
            <person name="Kozik A."/>
            <person name="Arikit S."/>
            <person name="Song C."/>
            <person name="Xia L."/>
            <person name="Froenicke L."/>
            <person name="Lavelle D.O."/>
            <person name="Truco M.J."/>
            <person name="Xia R."/>
            <person name="Zhu S."/>
            <person name="Xu C."/>
            <person name="Xu H."/>
            <person name="Xu X."/>
            <person name="Cox K."/>
            <person name="Korf I."/>
            <person name="Meyers B.C."/>
            <person name="Michelmore R.W."/>
        </authorList>
    </citation>
    <scope>NUCLEOTIDE SEQUENCE [LARGE SCALE GENOMIC DNA]</scope>
    <source>
        <strain evidence="3">cv. Salinas</strain>
        <tissue evidence="2">Seedlings</tissue>
    </source>
</reference>
<evidence type="ECO:0000313" key="2">
    <source>
        <dbReference type="EMBL" id="KAJ0205398.1"/>
    </source>
</evidence>
<dbReference type="EMBL" id="NBSK02000005">
    <property type="protein sequence ID" value="KAJ0205398.1"/>
    <property type="molecule type" value="Genomic_DNA"/>
</dbReference>
<name>A0A9R1VI00_LACSA</name>
<dbReference type="PANTHER" id="PTHR46890">
    <property type="entry name" value="NON-LTR RETROLELEMENT REVERSE TRANSCRIPTASE-LIKE PROTEIN-RELATED"/>
    <property type="match status" value="1"/>
</dbReference>
<dbReference type="PANTHER" id="PTHR46890:SF48">
    <property type="entry name" value="RNA-DIRECTED DNA POLYMERASE"/>
    <property type="match status" value="1"/>
</dbReference>
<evidence type="ECO:0000313" key="3">
    <source>
        <dbReference type="Proteomes" id="UP000235145"/>
    </source>
</evidence>
<feature type="domain" description="Reverse transcriptase" evidence="1">
    <location>
        <begin position="3"/>
        <end position="148"/>
    </location>
</feature>
<dbReference type="InterPro" id="IPR000477">
    <property type="entry name" value="RT_dom"/>
</dbReference>
<comment type="caution">
    <text evidence="2">The sequence shown here is derived from an EMBL/GenBank/DDBJ whole genome shotgun (WGS) entry which is preliminary data.</text>
</comment>
<proteinExistence type="predicted"/>
<dbReference type="Pfam" id="PF00078">
    <property type="entry name" value="RVT_1"/>
    <property type="match status" value="1"/>
</dbReference>
<sequence>MIPKVADSLIREDYRPINLIGYMYKIVAKLLALRLKQVIGFVADEEKSMYVEGRNILDGPLIINEIFSCKEFDTINWKYLDLIKEQINFWRKWRIWIWGCLSSSRALVLVNGSPMDEFSITKVVRQGDLLYTFLFIILVERLNVDKKDACERSLLQRYIPIHIFGVLVGANMGLKKHWKPILDKLRTSFYTGSRYQIKISLVDWAKVIYPKKDGGLGNKTLSIKWWWQLLNEKDSLWKESITGINNLYKKNPPTNTARKTSNVLRCNISKAINCLADYIDHKNVFNLIPDVGVKILFWKDMWGQISQVLFAEGNTVMYRLLVEMGMNLSMRTH</sequence>